<protein>
    <submittedName>
        <fullName evidence="1">Uncharacterized protein</fullName>
    </submittedName>
</protein>
<organism evidence="1">
    <name type="scientific">viral metagenome</name>
    <dbReference type="NCBI Taxonomy" id="1070528"/>
    <lineage>
        <taxon>unclassified sequences</taxon>
        <taxon>metagenomes</taxon>
        <taxon>organismal metagenomes</taxon>
    </lineage>
</organism>
<dbReference type="EMBL" id="MN740594">
    <property type="protein sequence ID" value="QHS78074.1"/>
    <property type="molecule type" value="Genomic_DNA"/>
</dbReference>
<dbReference type="AlphaFoldDB" id="A0A6C0AE96"/>
<evidence type="ECO:0000313" key="1">
    <source>
        <dbReference type="EMBL" id="QHS78074.1"/>
    </source>
</evidence>
<accession>A0A6C0AE96</accession>
<proteinExistence type="predicted"/>
<sequence>MGKKEDKKRLSKFLLDIKYSKELHIYDLTNLFLENLDNQYGDNSYSLLIVSSNYISIEGNDENKFKILLLSKKKYIFN</sequence>
<name>A0A6C0AE96_9ZZZZ</name>
<reference evidence="1" key="1">
    <citation type="journal article" date="2020" name="Nature">
        <title>Giant virus diversity and host interactions through global metagenomics.</title>
        <authorList>
            <person name="Schulz F."/>
            <person name="Roux S."/>
            <person name="Paez-Espino D."/>
            <person name="Jungbluth S."/>
            <person name="Walsh D.A."/>
            <person name="Denef V.J."/>
            <person name="McMahon K.D."/>
            <person name="Konstantinidis K.T."/>
            <person name="Eloe-Fadrosh E.A."/>
            <person name="Kyrpides N.C."/>
            <person name="Woyke T."/>
        </authorList>
    </citation>
    <scope>NUCLEOTIDE SEQUENCE</scope>
    <source>
        <strain evidence="1">GVMAG-S-1021933-23</strain>
    </source>
</reference>